<dbReference type="EMBL" id="RCNU01000002">
    <property type="protein sequence ID" value="RWQ98773.1"/>
    <property type="molecule type" value="Genomic_DNA"/>
</dbReference>
<organism evidence="7 8">
    <name type="scientific">Byssochlamys spectabilis</name>
    <name type="common">Paecilomyces variotii</name>
    <dbReference type="NCBI Taxonomy" id="264951"/>
    <lineage>
        <taxon>Eukaryota</taxon>
        <taxon>Fungi</taxon>
        <taxon>Dikarya</taxon>
        <taxon>Ascomycota</taxon>
        <taxon>Pezizomycotina</taxon>
        <taxon>Eurotiomycetes</taxon>
        <taxon>Eurotiomycetidae</taxon>
        <taxon>Eurotiales</taxon>
        <taxon>Thermoascaceae</taxon>
        <taxon>Paecilomyces</taxon>
    </lineage>
</organism>
<dbReference type="GO" id="GO:0016491">
    <property type="term" value="F:oxidoreductase activity"/>
    <property type="evidence" value="ECO:0007669"/>
    <property type="project" value="InterPro"/>
</dbReference>
<keyword evidence="2 5" id="KW-0812">Transmembrane</keyword>
<feature type="domain" description="Fatty acid hydroxylase" evidence="6">
    <location>
        <begin position="183"/>
        <end position="329"/>
    </location>
</feature>
<evidence type="ECO:0000256" key="2">
    <source>
        <dbReference type="ARBA" id="ARBA00022692"/>
    </source>
</evidence>
<comment type="subcellular location">
    <subcellularLocation>
        <location evidence="1">Membrane</location>
    </subcellularLocation>
</comment>
<keyword evidence="4 5" id="KW-0472">Membrane</keyword>
<sequence>MATAPATRNPKDSMKSTWYTSPNRSSWTIHHWFYELLDLYPLDPNKPVPIHKKTDKVPYASAWPQHRWILLHVGIPMLLHQLYIYYTGNNLNSIAAFIYYSVCFKLIGIHEIQVLRKMGHIWGFFDGDQHPRDGVPDVGVTKVVRSLVSTSTLRSMMAVLLIYDKNFAPSSINWKWLLLEIGLYGIILDFWFYWYHRLMHDIPWLWKYHRTHHLTKHPNPLLTLYADFEQEVFDIVGIPLMTFFTMKAMGFPIGFYEWWVCNMYVVWSELAGHSGLRLVAQPPSTLSWLLKYFDCELLIEDHDLHHRKGWRKSHNYGKQTRLWDRIFGTCYPRIEGTEDNIDYTADVRVPLW</sequence>
<dbReference type="RefSeq" id="XP_028488418.1">
    <property type="nucleotide sequence ID" value="XM_028630131.1"/>
</dbReference>
<accession>A0A443I3V4</accession>
<feature type="transmembrane region" description="Helical" evidence="5">
    <location>
        <begin position="176"/>
        <end position="195"/>
    </location>
</feature>
<proteinExistence type="predicted"/>
<evidence type="ECO:0000313" key="7">
    <source>
        <dbReference type="EMBL" id="RWQ98773.1"/>
    </source>
</evidence>
<evidence type="ECO:0000313" key="8">
    <source>
        <dbReference type="Proteomes" id="UP000283841"/>
    </source>
</evidence>
<gene>
    <name evidence="7" type="ORF">C8Q69DRAFT_460154</name>
</gene>
<name>A0A443I3V4_BYSSP</name>
<dbReference type="PANTHER" id="PTHR11863">
    <property type="entry name" value="STEROL DESATURASE"/>
    <property type="match status" value="1"/>
</dbReference>
<protein>
    <submittedName>
        <fullName evidence="7">Fatty acid hydroxylase superfamily-domain-containing protein</fullName>
    </submittedName>
</protein>
<dbReference type="InterPro" id="IPR050307">
    <property type="entry name" value="Sterol_Desaturase_Related"/>
</dbReference>
<dbReference type="GeneID" id="39599408"/>
<evidence type="ECO:0000256" key="4">
    <source>
        <dbReference type="ARBA" id="ARBA00023136"/>
    </source>
</evidence>
<evidence type="ECO:0000256" key="5">
    <source>
        <dbReference type="SAM" id="Phobius"/>
    </source>
</evidence>
<evidence type="ECO:0000256" key="3">
    <source>
        <dbReference type="ARBA" id="ARBA00022989"/>
    </source>
</evidence>
<dbReference type="InterPro" id="IPR006694">
    <property type="entry name" value="Fatty_acid_hydroxylase"/>
</dbReference>
<dbReference type="GO" id="GO:0016020">
    <property type="term" value="C:membrane"/>
    <property type="evidence" value="ECO:0007669"/>
    <property type="project" value="UniProtKB-SubCell"/>
</dbReference>
<reference evidence="7 8" key="1">
    <citation type="journal article" date="2018" name="Front. Microbiol.">
        <title>Genomic and genetic insights into a cosmopolitan fungus, Paecilomyces variotii (Eurotiales).</title>
        <authorList>
            <person name="Urquhart A.S."/>
            <person name="Mondo S.J."/>
            <person name="Makela M.R."/>
            <person name="Hane J.K."/>
            <person name="Wiebenga A."/>
            <person name="He G."/>
            <person name="Mihaltcheva S."/>
            <person name="Pangilinan J."/>
            <person name="Lipzen A."/>
            <person name="Barry K."/>
            <person name="de Vries R.P."/>
            <person name="Grigoriev I.V."/>
            <person name="Idnurm A."/>
        </authorList>
    </citation>
    <scope>NUCLEOTIDE SEQUENCE [LARGE SCALE GENOMIC DNA]</scope>
    <source>
        <strain evidence="7 8">CBS 101075</strain>
    </source>
</reference>
<dbReference type="AlphaFoldDB" id="A0A443I3V4"/>
<dbReference type="GO" id="GO:0005506">
    <property type="term" value="F:iron ion binding"/>
    <property type="evidence" value="ECO:0007669"/>
    <property type="project" value="InterPro"/>
</dbReference>
<keyword evidence="8" id="KW-1185">Reference proteome</keyword>
<dbReference type="VEuPathDB" id="FungiDB:C8Q69DRAFT_460154"/>
<evidence type="ECO:0000256" key="1">
    <source>
        <dbReference type="ARBA" id="ARBA00004370"/>
    </source>
</evidence>
<comment type="caution">
    <text evidence="7">The sequence shown here is derived from an EMBL/GenBank/DDBJ whole genome shotgun (WGS) entry which is preliminary data.</text>
</comment>
<keyword evidence="3 5" id="KW-1133">Transmembrane helix</keyword>
<dbReference type="GO" id="GO:0008610">
    <property type="term" value="P:lipid biosynthetic process"/>
    <property type="evidence" value="ECO:0007669"/>
    <property type="project" value="InterPro"/>
</dbReference>
<dbReference type="STRING" id="264951.A0A443I3V4"/>
<evidence type="ECO:0000259" key="6">
    <source>
        <dbReference type="Pfam" id="PF04116"/>
    </source>
</evidence>
<dbReference type="Proteomes" id="UP000283841">
    <property type="component" value="Unassembled WGS sequence"/>
</dbReference>
<dbReference type="Pfam" id="PF04116">
    <property type="entry name" value="FA_hydroxylase"/>
    <property type="match status" value="1"/>
</dbReference>